<keyword evidence="2" id="KW-0479">Metal-binding</keyword>
<comment type="caution">
    <text evidence="6">The sequence shown here is derived from an EMBL/GenBank/DDBJ whole genome shotgun (WGS) entry which is preliminary data.</text>
</comment>
<evidence type="ECO:0000256" key="4">
    <source>
        <dbReference type="ARBA" id="ARBA00023008"/>
    </source>
</evidence>
<protein>
    <submittedName>
        <fullName evidence="6">L-ascorbate oxidase-like</fullName>
    </submittedName>
</protein>
<dbReference type="AlphaFoldDB" id="A0A5B6VIC0"/>
<dbReference type="Pfam" id="PF07732">
    <property type="entry name" value="Cu-oxidase_3"/>
    <property type="match status" value="1"/>
</dbReference>
<dbReference type="InterPro" id="IPR045087">
    <property type="entry name" value="Cu-oxidase_fam"/>
</dbReference>
<dbReference type="EMBL" id="SMMG02000006">
    <property type="protein sequence ID" value="KAA3468811.1"/>
    <property type="molecule type" value="Genomic_DNA"/>
</dbReference>
<dbReference type="GO" id="GO:0005507">
    <property type="term" value="F:copper ion binding"/>
    <property type="evidence" value="ECO:0007669"/>
    <property type="project" value="InterPro"/>
</dbReference>
<accession>A0A5B6VIC0</accession>
<proteinExistence type="inferred from homology"/>
<dbReference type="InterPro" id="IPR008972">
    <property type="entry name" value="Cupredoxin"/>
</dbReference>
<feature type="domain" description="Plastocyanin-like" evidence="5">
    <location>
        <begin position="5"/>
        <end position="106"/>
    </location>
</feature>
<dbReference type="InterPro" id="IPR011707">
    <property type="entry name" value="Cu-oxidase-like_N"/>
</dbReference>
<evidence type="ECO:0000313" key="6">
    <source>
        <dbReference type="EMBL" id="KAA3468811.1"/>
    </source>
</evidence>
<keyword evidence="3" id="KW-0560">Oxidoreductase</keyword>
<dbReference type="PANTHER" id="PTHR11709:SF394">
    <property type="entry name" value="FI03373P-RELATED"/>
    <property type="match status" value="1"/>
</dbReference>
<evidence type="ECO:0000259" key="5">
    <source>
        <dbReference type="Pfam" id="PF07732"/>
    </source>
</evidence>
<evidence type="ECO:0000256" key="3">
    <source>
        <dbReference type="ARBA" id="ARBA00023002"/>
    </source>
</evidence>
<dbReference type="GO" id="GO:0016491">
    <property type="term" value="F:oxidoreductase activity"/>
    <property type="evidence" value="ECO:0007669"/>
    <property type="project" value="UniProtKB-KW"/>
</dbReference>
<sequence length="273" mass="30559">MHGAPDCLEHVVMGINGQFPGPTIRAKAGDTIVVDLVNKLHNEGVVIHWHGIGQAFLLLSSLHVISEGLSGSLIVDIADGKKEPFRYHDELNLLLSDWWHKSSHEQEVGISSNPYRWISSSISQCKFKNEYNAHPQSWNKTYRLRIASITALASLNLAIEDGNVTVVEGDGNYVQPNQTLSKYWISIGVRRREPKTRQALAILSYSESKTSLHVSHLKHLNGTIMIVARHSLKAYLPSRTKIISQYPRPITVGLSFLTPKTKSVDINHQVVYQ</sequence>
<gene>
    <name evidence="6" type="ORF">EPI10_014664</name>
</gene>
<reference evidence="6" key="1">
    <citation type="submission" date="2019-08" db="EMBL/GenBank/DDBJ databases">
        <authorList>
            <person name="Liu F."/>
        </authorList>
    </citation>
    <scope>NUCLEOTIDE SEQUENCE [LARGE SCALE GENOMIC DNA]</scope>
    <source>
        <strain evidence="6">PA1801</strain>
        <tissue evidence="6">Leaf</tissue>
    </source>
</reference>
<dbReference type="Gene3D" id="2.60.40.420">
    <property type="entry name" value="Cupredoxins - blue copper proteins"/>
    <property type="match status" value="2"/>
</dbReference>
<dbReference type="OrthoDB" id="2121828at2759"/>
<organism evidence="6 7">
    <name type="scientific">Gossypium australe</name>
    <dbReference type="NCBI Taxonomy" id="47621"/>
    <lineage>
        <taxon>Eukaryota</taxon>
        <taxon>Viridiplantae</taxon>
        <taxon>Streptophyta</taxon>
        <taxon>Embryophyta</taxon>
        <taxon>Tracheophyta</taxon>
        <taxon>Spermatophyta</taxon>
        <taxon>Magnoliopsida</taxon>
        <taxon>eudicotyledons</taxon>
        <taxon>Gunneridae</taxon>
        <taxon>Pentapetalae</taxon>
        <taxon>rosids</taxon>
        <taxon>malvids</taxon>
        <taxon>Malvales</taxon>
        <taxon>Malvaceae</taxon>
        <taxon>Malvoideae</taxon>
        <taxon>Gossypium</taxon>
    </lineage>
</organism>
<comment type="similarity">
    <text evidence="1">Belongs to the multicopper oxidase family.</text>
</comment>
<evidence type="ECO:0000313" key="7">
    <source>
        <dbReference type="Proteomes" id="UP000325315"/>
    </source>
</evidence>
<evidence type="ECO:0000256" key="2">
    <source>
        <dbReference type="ARBA" id="ARBA00022723"/>
    </source>
</evidence>
<dbReference type="Proteomes" id="UP000325315">
    <property type="component" value="Unassembled WGS sequence"/>
</dbReference>
<dbReference type="GO" id="GO:0009506">
    <property type="term" value="C:plasmodesma"/>
    <property type="evidence" value="ECO:0007669"/>
    <property type="project" value="TreeGrafter"/>
</dbReference>
<name>A0A5B6VIC0_9ROSI</name>
<evidence type="ECO:0000256" key="1">
    <source>
        <dbReference type="ARBA" id="ARBA00010609"/>
    </source>
</evidence>
<keyword evidence="4" id="KW-0186">Copper</keyword>
<dbReference type="PANTHER" id="PTHR11709">
    <property type="entry name" value="MULTI-COPPER OXIDASE"/>
    <property type="match status" value="1"/>
</dbReference>
<keyword evidence="7" id="KW-1185">Reference proteome</keyword>
<dbReference type="SUPFAM" id="SSF49503">
    <property type="entry name" value="Cupredoxins"/>
    <property type="match status" value="2"/>
</dbReference>